<keyword evidence="1" id="KW-0479">Metal-binding</keyword>
<gene>
    <name evidence="5" type="primary">rsv2</name>
    <name evidence="4" type="ORF">SJAG_00304</name>
</gene>
<feature type="compositionally biased region" description="Polar residues" evidence="2">
    <location>
        <begin position="388"/>
        <end position="419"/>
    </location>
</feature>
<evidence type="ECO:0000313" key="6">
    <source>
        <dbReference type="Proteomes" id="UP000001744"/>
    </source>
</evidence>
<dbReference type="GeneID" id="7049616"/>
<dbReference type="EMBL" id="KE651166">
    <property type="protein sequence ID" value="EEB05298.1"/>
    <property type="molecule type" value="Genomic_DNA"/>
</dbReference>
<dbReference type="AlphaFoldDB" id="B6JV97"/>
<dbReference type="GO" id="GO:0008270">
    <property type="term" value="F:zinc ion binding"/>
    <property type="evidence" value="ECO:0007669"/>
    <property type="project" value="UniProtKB-KW"/>
</dbReference>
<feature type="region of interest" description="Disordered" evidence="2">
    <location>
        <begin position="227"/>
        <end position="313"/>
    </location>
</feature>
<dbReference type="Pfam" id="PF00096">
    <property type="entry name" value="zf-C2H2"/>
    <property type="match status" value="1"/>
</dbReference>
<dbReference type="PROSITE" id="PS50157">
    <property type="entry name" value="ZINC_FINGER_C2H2_2"/>
    <property type="match status" value="1"/>
</dbReference>
<dbReference type="OrthoDB" id="7295497at2759"/>
<dbReference type="InterPro" id="IPR013087">
    <property type="entry name" value="Znf_C2H2_type"/>
</dbReference>
<evidence type="ECO:0000313" key="4">
    <source>
        <dbReference type="EMBL" id="EEB05298.1"/>
    </source>
</evidence>
<dbReference type="HOGENOM" id="CLU_481598_0_0_1"/>
<keyword evidence="1" id="KW-0863">Zinc-finger</keyword>
<accession>B6JV97</accession>
<dbReference type="SUPFAM" id="SSF57667">
    <property type="entry name" value="beta-beta-alpha zinc fingers"/>
    <property type="match status" value="1"/>
</dbReference>
<proteinExistence type="predicted"/>
<evidence type="ECO:0000256" key="1">
    <source>
        <dbReference type="PROSITE-ProRule" id="PRU00042"/>
    </source>
</evidence>
<evidence type="ECO:0000259" key="3">
    <source>
        <dbReference type="PROSITE" id="PS50157"/>
    </source>
</evidence>
<keyword evidence="6" id="KW-1185">Reference proteome</keyword>
<sequence length="566" mass="61523">MQHTFDRTYPDVVHEGENNHSRWQRQGSQFQSMTTQKPIVLPLDDDFPNWLSTNDSFRDTVSATAFEGKTPDPAIVPPWDDMLDVPNQVFDDHRLMDTTNLDQSALALDPLGPEESVRLLNRDSPYFDGSRSVTANPPDNGPLNDNVQNEAFNASHYTNDLNELPPALSFVNDMNDANGSFDTSGGDFSHVPPFGGDLSSSLETGFFSDHNPETSQMPHLQNVALAGEGSASHQASPAGLRPNAPDSMLSPGNMADASLLSPMPQHQHMTPPLHTSPAMPHSPALSNAPSSAQYISPVMPHEDPAAVLSPPEQQQPMSFADLQQPNGNSIDPASSVFAAANTFPNVQMSLPGDEGLQRMQPMPSIPDESGNNFNPAFVGNATRAVPTTVPSNTDVDPSNKPPLQTQPANLYNPPNTATGSEAVITPSYRKGGEPLNRNITSNAHSTKYGAGGSRRGKKTLAEGVTPVDVSSTDMVASIDTQTRPNQKRRRKYKFAKQAGPFRCTLPARNSNEICNTVFSRTYDLVRHQDTVHAKNKAAFKCSICGDQRVFSRHDALVRHMRVKHGH</sequence>
<dbReference type="Gene3D" id="3.30.160.60">
    <property type="entry name" value="Classic Zinc Finger"/>
    <property type="match status" value="1"/>
</dbReference>
<name>B6JV97_SCHJY</name>
<dbReference type="Proteomes" id="UP000001744">
    <property type="component" value="Unassembled WGS sequence"/>
</dbReference>
<organism evidence="4 6">
    <name type="scientific">Schizosaccharomyces japonicus (strain yFS275 / FY16936)</name>
    <name type="common">Fission yeast</name>
    <dbReference type="NCBI Taxonomy" id="402676"/>
    <lineage>
        <taxon>Eukaryota</taxon>
        <taxon>Fungi</taxon>
        <taxon>Dikarya</taxon>
        <taxon>Ascomycota</taxon>
        <taxon>Taphrinomycotina</taxon>
        <taxon>Schizosaccharomycetes</taxon>
        <taxon>Schizosaccharomycetales</taxon>
        <taxon>Schizosaccharomycetaceae</taxon>
        <taxon>Schizosaccharomyces</taxon>
    </lineage>
</organism>
<evidence type="ECO:0000313" key="5">
    <source>
        <dbReference type="JaponicusDB" id="SJAG_00304"/>
    </source>
</evidence>
<feature type="region of interest" description="Disordered" evidence="2">
    <location>
        <begin position="1"/>
        <end position="31"/>
    </location>
</feature>
<feature type="compositionally biased region" description="Polar residues" evidence="2">
    <location>
        <begin position="284"/>
        <end position="294"/>
    </location>
</feature>
<dbReference type="JaponicusDB" id="SJAG_00304">
    <property type="gene designation" value="rsv2"/>
</dbReference>
<dbReference type="VEuPathDB" id="FungiDB:SJAG_00304"/>
<dbReference type="SMART" id="SM00355">
    <property type="entry name" value="ZnF_C2H2"/>
    <property type="match status" value="2"/>
</dbReference>
<evidence type="ECO:0000256" key="2">
    <source>
        <dbReference type="SAM" id="MobiDB-lite"/>
    </source>
</evidence>
<feature type="region of interest" description="Disordered" evidence="2">
    <location>
        <begin position="388"/>
        <end position="458"/>
    </location>
</feature>
<feature type="compositionally biased region" description="Basic and acidic residues" evidence="2">
    <location>
        <begin position="1"/>
        <end position="20"/>
    </location>
</feature>
<dbReference type="InterPro" id="IPR036236">
    <property type="entry name" value="Znf_C2H2_sf"/>
</dbReference>
<dbReference type="eggNOG" id="ENOG502RBAK">
    <property type="taxonomic scope" value="Eukaryota"/>
</dbReference>
<reference evidence="4 6" key="1">
    <citation type="journal article" date="2011" name="Science">
        <title>Comparative functional genomics of the fission yeasts.</title>
        <authorList>
            <person name="Rhind N."/>
            <person name="Chen Z."/>
            <person name="Yassour M."/>
            <person name="Thompson D.A."/>
            <person name="Haas B.J."/>
            <person name="Habib N."/>
            <person name="Wapinski I."/>
            <person name="Roy S."/>
            <person name="Lin M.F."/>
            <person name="Heiman D.I."/>
            <person name="Young S.K."/>
            <person name="Furuya K."/>
            <person name="Guo Y."/>
            <person name="Pidoux A."/>
            <person name="Chen H.M."/>
            <person name="Robbertse B."/>
            <person name="Goldberg J.M."/>
            <person name="Aoki K."/>
            <person name="Bayne E.H."/>
            <person name="Berlin A.M."/>
            <person name="Desjardins C.A."/>
            <person name="Dobbs E."/>
            <person name="Dukaj L."/>
            <person name="Fan L."/>
            <person name="FitzGerald M.G."/>
            <person name="French C."/>
            <person name="Gujja S."/>
            <person name="Hansen K."/>
            <person name="Keifenheim D."/>
            <person name="Levin J.Z."/>
            <person name="Mosher R.A."/>
            <person name="Mueller C.A."/>
            <person name="Pfiffner J."/>
            <person name="Priest M."/>
            <person name="Russ C."/>
            <person name="Smialowska A."/>
            <person name="Swoboda P."/>
            <person name="Sykes S.M."/>
            <person name="Vaughn M."/>
            <person name="Vengrova S."/>
            <person name="Yoder R."/>
            <person name="Zeng Q."/>
            <person name="Allshire R."/>
            <person name="Baulcombe D."/>
            <person name="Birren B.W."/>
            <person name="Brown W."/>
            <person name="Ekwall K."/>
            <person name="Kellis M."/>
            <person name="Leatherwood J."/>
            <person name="Levin H."/>
            <person name="Margalit H."/>
            <person name="Martienssen R."/>
            <person name="Nieduszynski C.A."/>
            <person name="Spatafora J.W."/>
            <person name="Friedman N."/>
            <person name="Dalgaard J.Z."/>
            <person name="Baumann P."/>
            <person name="Niki H."/>
            <person name="Regev A."/>
            <person name="Nusbaum C."/>
        </authorList>
    </citation>
    <scope>NUCLEOTIDE SEQUENCE [LARGE SCALE GENOMIC DNA]</scope>
    <source>
        <strain evidence="6">yFS275 / FY16936</strain>
    </source>
</reference>
<dbReference type="STRING" id="402676.B6JV97"/>
<feature type="domain" description="C2H2-type" evidence="3">
    <location>
        <begin position="501"/>
        <end position="537"/>
    </location>
</feature>
<keyword evidence="1" id="KW-0862">Zinc</keyword>
<protein>
    <submittedName>
        <fullName evidence="4">Transcription factor Rsv2</fullName>
    </submittedName>
</protein>
<dbReference type="RefSeq" id="XP_002171591.1">
    <property type="nucleotide sequence ID" value="XM_002171555.2"/>
</dbReference>